<name>G5IF12_9FIRM</name>
<keyword evidence="2" id="KW-1185">Reference proteome</keyword>
<proteinExistence type="predicted"/>
<gene>
    <name evidence="1" type="ORF">HMPREF9473_02089</name>
</gene>
<dbReference type="RefSeq" id="WP_006780069.1">
    <property type="nucleotide sequence ID" value="NZ_CP040506.1"/>
</dbReference>
<accession>G5IF12</accession>
<comment type="caution">
    <text evidence="1">The sequence shown here is derived from an EMBL/GenBank/DDBJ whole genome shotgun (WGS) entry which is preliminary data.</text>
</comment>
<organism evidence="1 2">
    <name type="scientific">Hungatella hathewayi WAL-18680</name>
    <dbReference type="NCBI Taxonomy" id="742737"/>
    <lineage>
        <taxon>Bacteria</taxon>
        <taxon>Bacillati</taxon>
        <taxon>Bacillota</taxon>
        <taxon>Clostridia</taxon>
        <taxon>Lachnospirales</taxon>
        <taxon>Lachnospiraceae</taxon>
        <taxon>Hungatella</taxon>
    </lineage>
</organism>
<dbReference type="AlphaFoldDB" id="G5IF12"/>
<evidence type="ECO:0008006" key="3">
    <source>
        <dbReference type="Google" id="ProtNLM"/>
    </source>
</evidence>
<dbReference type="HOGENOM" id="CLU_1097127_0_0_9"/>
<evidence type="ECO:0000313" key="2">
    <source>
        <dbReference type="Proteomes" id="UP000005384"/>
    </source>
</evidence>
<protein>
    <recommendedName>
        <fullName evidence="3">DUF3037 domain-containing protein</fullName>
    </recommendedName>
</protein>
<sequence>MDIIEYTALKYYNSCVSEECLYLGMLFNNLTKNTRVFKSIRNFKRLESFDDEINIEFFKDYLCSIKAEIEDNIFNYDKAFNLKEYIKPYVNELRFSSIKTEKTDDPDFIENMVKLFLKFDYDKKQRLSKETEKKYIKKVLKSSHIDFSEEPIIGKYNENIRLDLVTDNYGIKLFKFEGKDLTRLVTNAKAWAYNAREMKDAKKIVFLYDVDFENSEKFDTIIKILKEDAFKVMPYETGIDYITNITSD</sequence>
<dbReference type="EMBL" id="ADLN01000041">
    <property type="protein sequence ID" value="EHI59941.1"/>
    <property type="molecule type" value="Genomic_DNA"/>
</dbReference>
<dbReference type="PATRIC" id="fig|742737.3.peg.2112"/>
<evidence type="ECO:0000313" key="1">
    <source>
        <dbReference type="EMBL" id="EHI59941.1"/>
    </source>
</evidence>
<dbReference type="Proteomes" id="UP000005384">
    <property type="component" value="Unassembled WGS sequence"/>
</dbReference>
<reference evidence="1 2" key="1">
    <citation type="submission" date="2011-08" db="EMBL/GenBank/DDBJ databases">
        <title>The Genome Sequence of Clostridium hathewayi WAL-18680.</title>
        <authorList>
            <consortium name="The Broad Institute Genome Sequencing Platform"/>
            <person name="Earl A."/>
            <person name="Ward D."/>
            <person name="Feldgarden M."/>
            <person name="Gevers D."/>
            <person name="Finegold S.M."/>
            <person name="Summanen P.H."/>
            <person name="Molitoris D.R."/>
            <person name="Song M."/>
            <person name="Daigneault M."/>
            <person name="Allen-Vercoe E."/>
            <person name="Young S.K."/>
            <person name="Zeng Q."/>
            <person name="Gargeya S."/>
            <person name="Fitzgerald M."/>
            <person name="Haas B."/>
            <person name="Abouelleil A."/>
            <person name="Alvarado L."/>
            <person name="Arachchi H.M."/>
            <person name="Berlin A."/>
            <person name="Brown A."/>
            <person name="Chapman S.B."/>
            <person name="Chen Z."/>
            <person name="Dunbar C."/>
            <person name="Freedman E."/>
            <person name="Gearin G."/>
            <person name="Gellesch M."/>
            <person name="Goldberg J."/>
            <person name="Griggs A."/>
            <person name="Gujja S."/>
            <person name="Heiman D."/>
            <person name="Howarth C."/>
            <person name="Larson L."/>
            <person name="Lui A."/>
            <person name="MacDonald P.J.P."/>
            <person name="Montmayeur A."/>
            <person name="Murphy C."/>
            <person name="Neiman D."/>
            <person name="Pearson M."/>
            <person name="Priest M."/>
            <person name="Roberts A."/>
            <person name="Saif S."/>
            <person name="Shea T."/>
            <person name="Shenoy N."/>
            <person name="Sisk P."/>
            <person name="Stolte C."/>
            <person name="Sykes S."/>
            <person name="Wortman J."/>
            <person name="Nusbaum C."/>
            <person name="Birren B."/>
        </authorList>
    </citation>
    <scope>NUCLEOTIDE SEQUENCE [LARGE SCALE GENOMIC DNA]</scope>
    <source>
        <strain evidence="1 2">WAL-18680</strain>
    </source>
</reference>
<dbReference type="OrthoDB" id="1919034at2"/>